<dbReference type="SUPFAM" id="SSF52172">
    <property type="entry name" value="CheY-like"/>
    <property type="match status" value="1"/>
</dbReference>
<gene>
    <name evidence="3" type="primary">spo0F_5</name>
    <name evidence="3" type="ORF">GALL_430320</name>
</gene>
<dbReference type="Pfam" id="PF00072">
    <property type="entry name" value="Response_reg"/>
    <property type="match status" value="1"/>
</dbReference>
<protein>
    <submittedName>
        <fullName evidence="3">Sporulation initiation phosphotransferase F</fullName>
        <ecNumber evidence="3">2.7.-.-</ecNumber>
    </submittedName>
</protein>
<keyword evidence="3" id="KW-0808">Transferase</keyword>
<sequence length="123" mass="13840">MCGKSVLLVDDEELTRYAIRLLLENLGHKVYEVAGGAEALEFLRKQRRPDLIVLDHNMPNMTGAQTLRQLRLEGQDLPVLLATGHLDLETEKLLKGDLRTCYIGKPFVLDELNRAIGTLLLMS</sequence>
<dbReference type="GO" id="GO:0016740">
    <property type="term" value="F:transferase activity"/>
    <property type="evidence" value="ECO:0007669"/>
    <property type="project" value="UniProtKB-KW"/>
</dbReference>
<organism evidence="3">
    <name type="scientific">mine drainage metagenome</name>
    <dbReference type="NCBI Taxonomy" id="410659"/>
    <lineage>
        <taxon>unclassified sequences</taxon>
        <taxon>metagenomes</taxon>
        <taxon>ecological metagenomes</taxon>
    </lineage>
</organism>
<evidence type="ECO:0000313" key="3">
    <source>
        <dbReference type="EMBL" id="OIQ75304.1"/>
    </source>
</evidence>
<keyword evidence="1" id="KW-0597">Phosphoprotein</keyword>
<evidence type="ECO:0000259" key="2">
    <source>
        <dbReference type="PROSITE" id="PS50110"/>
    </source>
</evidence>
<evidence type="ECO:0000256" key="1">
    <source>
        <dbReference type="ARBA" id="ARBA00022553"/>
    </source>
</evidence>
<dbReference type="EC" id="2.7.-.-" evidence="3"/>
<name>A0A1J5PWM9_9ZZZZ</name>
<dbReference type="PANTHER" id="PTHR44591:SF3">
    <property type="entry name" value="RESPONSE REGULATORY DOMAIN-CONTAINING PROTEIN"/>
    <property type="match status" value="1"/>
</dbReference>
<dbReference type="AlphaFoldDB" id="A0A1J5PWM9"/>
<dbReference type="InterPro" id="IPR001789">
    <property type="entry name" value="Sig_transdc_resp-reg_receiver"/>
</dbReference>
<reference evidence="3" key="1">
    <citation type="submission" date="2016-10" db="EMBL/GenBank/DDBJ databases">
        <title>Sequence of Gallionella enrichment culture.</title>
        <authorList>
            <person name="Poehlein A."/>
            <person name="Muehling M."/>
            <person name="Daniel R."/>
        </authorList>
    </citation>
    <scope>NUCLEOTIDE SEQUENCE</scope>
</reference>
<dbReference type="PROSITE" id="PS50110">
    <property type="entry name" value="RESPONSE_REGULATORY"/>
    <property type="match status" value="1"/>
</dbReference>
<dbReference type="SMART" id="SM00448">
    <property type="entry name" value="REC"/>
    <property type="match status" value="1"/>
</dbReference>
<dbReference type="PANTHER" id="PTHR44591">
    <property type="entry name" value="STRESS RESPONSE REGULATOR PROTEIN 1"/>
    <property type="match status" value="1"/>
</dbReference>
<accession>A0A1J5PWM9</accession>
<dbReference type="InterPro" id="IPR011006">
    <property type="entry name" value="CheY-like_superfamily"/>
</dbReference>
<dbReference type="EMBL" id="MLJW01002209">
    <property type="protein sequence ID" value="OIQ75304.1"/>
    <property type="molecule type" value="Genomic_DNA"/>
</dbReference>
<dbReference type="CDD" id="cd00156">
    <property type="entry name" value="REC"/>
    <property type="match status" value="1"/>
</dbReference>
<comment type="caution">
    <text evidence="3">The sequence shown here is derived from an EMBL/GenBank/DDBJ whole genome shotgun (WGS) entry which is preliminary data.</text>
</comment>
<feature type="domain" description="Response regulatory" evidence="2">
    <location>
        <begin position="5"/>
        <end position="120"/>
    </location>
</feature>
<dbReference type="InterPro" id="IPR050595">
    <property type="entry name" value="Bact_response_regulator"/>
</dbReference>
<dbReference type="GO" id="GO:0000160">
    <property type="term" value="P:phosphorelay signal transduction system"/>
    <property type="evidence" value="ECO:0007669"/>
    <property type="project" value="InterPro"/>
</dbReference>
<dbReference type="Gene3D" id="3.40.50.2300">
    <property type="match status" value="1"/>
</dbReference>
<proteinExistence type="predicted"/>